<accession>A0A084XY29</accession>
<sequence length="32" mass="3504">MRPDEPVRARLIALQASGALADLTLDLLSFLH</sequence>
<evidence type="ECO:0000313" key="1">
    <source>
        <dbReference type="EMBL" id="KFB67373.1"/>
    </source>
</evidence>
<gene>
    <name evidence="1" type="ORF">CAPSK01_003241</name>
</gene>
<proteinExistence type="predicted"/>
<organism evidence="1 2">
    <name type="scientific">Candidatus Accumulibacter vicinus</name>
    <dbReference type="NCBI Taxonomy" id="2954382"/>
    <lineage>
        <taxon>Bacteria</taxon>
        <taxon>Pseudomonadati</taxon>
        <taxon>Pseudomonadota</taxon>
        <taxon>Betaproteobacteria</taxon>
        <taxon>Candidatus Accumulibacter</taxon>
    </lineage>
</organism>
<dbReference type="EMBL" id="JDSS02000029">
    <property type="protein sequence ID" value="KFB67373.1"/>
    <property type="molecule type" value="Genomic_DNA"/>
</dbReference>
<dbReference type="Proteomes" id="UP000019812">
    <property type="component" value="Unassembled WGS sequence"/>
</dbReference>
<dbReference type="AlphaFoldDB" id="A0A084XY29"/>
<name>A0A084XY29_9PROT</name>
<reference evidence="1 2" key="1">
    <citation type="submission" date="2014-07" db="EMBL/GenBank/DDBJ databases">
        <title>Expanding our view of genomic diversity in Candidatus Accumulibacter clades.</title>
        <authorList>
            <person name="Skennerton C.T."/>
            <person name="Barr J.J."/>
            <person name="Slater F.R."/>
            <person name="Bond P.L."/>
            <person name="Tyson G.W."/>
        </authorList>
    </citation>
    <scope>NUCLEOTIDE SEQUENCE [LARGE SCALE GENOMIC DNA]</scope>
    <source>
        <strain evidence="2">SK-01</strain>
    </source>
</reference>
<dbReference type="STRING" id="1457154.CAPSK01_003241"/>
<comment type="caution">
    <text evidence="1">The sequence shown here is derived from an EMBL/GenBank/DDBJ whole genome shotgun (WGS) entry which is preliminary data.</text>
</comment>
<protein>
    <submittedName>
        <fullName evidence="1">Uncharacterized protein</fullName>
    </submittedName>
</protein>
<evidence type="ECO:0000313" key="2">
    <source>
        <dbReference type="Proteomes" id="UP000019812"/>
    </source>
</evidence>